<dbReference type="EMBL" id="CP003389">
    <property type="protein sequence ID" value="AFE04863.1"/>
    <property type="molecule type" value="Genomic_DNA"/>
</dbReference>
<dbReference type="InParanoid" id="H8MX54"/>
<dbReference type="Proteomes" id="UP000007587">
    <property type="component" value="Chromosome"/>
</dbReference>
<dbReference type="STRING" id="1144275.COCOR_02846"/>
<evidence type="ECO:0000313" key="2">
    <source>
        <dbReference type="Proteomes" id="UP000007587"/>
    </source>
</evidence>
<dbReference type="OrthoDB" id="5489406at2"/>
<protein>
    <submittedName>
        <fullName evidence="1">Uncharacterized protein</fullName>
    </submittedName>
</protein>
<proteinExistence type="predicted"/>
<dbReference type="HOGENOM" id="CLU_1097164_0_0_7"/>
<keyword evidence="2" id="KW-1185">Reference proteome</keyword>
<dbReference type="KEGG" id="ccx:COCOR_02846"/>
<accession>H8MX54</accession>
<reference evidence="2" key="2">
    <citation type="submission" date="2012-03" db="EMBL/GenBank/DDBJ databases">
        <title>Genome sequence of the fruiting myxobacterium Corallococcus coralloides DSM 2259.</title>
        <authorList>
            <person name="Huntley S."/>
            <person name="Zhang Y."/>
            <person name="Treuner-Lange A."/>
            <person name="Sensen C.W."/>
            <person name="Sogaard-Andersen L."/>
        </authorList>
    </citation>
    <scope>NUCLEOTIDE SEQUENCE [LARGE SCALE GENOMIC DNA]</scope>
    <source>
        <strain evidence="2">ATCC 25202 / DSM 2259 / NBRC 100086 / M2</strain>
    </source>
</reference>
<sequence length="253" mass="27560">MDVAALEALARRAFHPEQPHFASALAAVAGISDCGAAWRELAARGVIPQGFIENDRRRFVMTAEFVQAALARGAPPILEDDRTPPTLRMALTLAADPTGVLAAESATEVLYSHLKPWGAREVTRFRWLGVEDFALRDVSLGVAFNAVLDAVAVSLEEHGVDWDTLLPLSPPDVSYPYLKSIKGYLGWGLAVREGLEVSGASWPLRTVLGRPFAELPNPFEPLLALWKTGYVLLTENEEEGIVKLIARQVPIQA</sequence>
<dbReference type="eggNOG" id="ENOG5033V11">
    <property type="taxonomic scope" value="Bacteria"/>
</dbReference>
<gene>
    <name evidence="1" type="ordered locus">COCOR_02846</name>
</gene>
<name>H8MX54_CORCM</name>
<evidence type="ECO:0000313" key="1">
    <source>
        <dbReference type="EMBL" id="AFE04863.1"/>
    </source>
</evidence>
<organism evidence="1 2">
    <name type="scientific">Corallococcus coralloides (strain ATCC 25202 / DSM 2259 / NBRC 100086 / M2)</name>
    <name type="common">Myxococcus coralloides</name>
    <dbReference type="NCBI Taxonomy" id="1144275"/>
    <lineage>
        <taxon>Bacteria</taxon>
        <taxon>Pseudomonadati</taxon>
        <taxon>Myxococcota</taxon>
        <taxon>Myxococcia</taxon>
        <taxon>Myxococcales</taxon>
        <taxon>Cystobacterineae</taxon>
        <taxon>Myxococcaceae</taxon>
        <taxon>Corallococcus</taxon>
    </lineage>
</organism>
<dbReference type="RefSeq" id="WP_014395666.1">
    <property type="nucleotide sequence ID" value="NC_017030.1"/>
</dbReference>
<reference evidence="1 2" key="1">
    <citation type="journal article" date="2012" name="J. Bacteriol.">
        <title>Complete Genome Sequence of the Fruiting Myxobacterium Corallococcus coralloides DSM 2259.</title>
        <authorList>
            <person name="Huntley S."/>
            <person name="Zhang Y."/>
            <person name="Treuner-Lange A."/>
            <person name="Kneip S."/>
            <person name="Sensen C.W."/>
            <person name="Sogaard-Andersen L."/>
        </authorList>
    </citation>
    <scope>NUCLEOTIDE SEQUENCE [LARGE SCALE GENOMIC DNA]</scope>
    <source>
        <strain evidence="2">ATCC 25202 / DSM 2259 / NBRC 100086 / M2</strain>
    </source>
</reference>
<dbReference type="AlphaFoldDB" id="H8MX54"/>